<accession>A0AAU9K417</accession>
<dbReference type="InterPro" id="IPR042239">
    <property type="entry name" value="Nop_C"/>
</dbReference>
<dbReference type="GO" id="GO:0005687">
    <property type="term" value="C:U4 snRNP"/>
    <property type="evidence" value="ECO:0007669"/>
    <property type="project" value="TreeGrafter"/>
</dbReference>
<dbReference type="InterPro" id="IPR019175">
    <property type="entry name" value="Prp31_C"/>
</dbReference>
<gene>
    <name evidence="11" type="ORF">BSTOLATCC_MIC61164</name>
</gene>
<keyword evidence="3" id="KW-0507">mRNA processing</keyword>
<keyword evidence="4" id="KW-0747">Spliceosome</keyword>
<dbReference type="PROSITE" id="PS51358">
    <property type="entry name" value="NOP"/>
    <property type="match status" value="1"/>
</dbReference>
<comment type="similarity">
    <text evidence="2">Belongs to the PRP31 family.</text>
</comment>
<evidence type="ECO:0000256" key="7">
    <source>
        <dbReference type="ARBA" id="ARBA00023242"/>
    </source>
</evidence>
<dbReference type="Proteomes" id="UP001162131">
    <property type="component" value="Unassembled WGS sequence"/>
</dbReference>
<name>A0AAU9K417_9CILI</name>
<dbReference type="InterPro" id="IPR027105">
    <property type="entry name" value="Prp31"/>
</dbReference>
<dbReference type="AlphaFoldDB" id="A0AAU9K417"/>
<evidence type="ECO:0000259" key="10">
    <source>
        <dbReference type="PROSITE" id="PS51358"/>
    </source>
</evidence>
<feature type="compositionally biased region" description="Basic residues" evidence="9">
    <location>
        <begin position="323"/>
        <end position="332"/>
    </location>
</feature>
<comment type="caution">
    <text evidence="11">The sequence shown here is derived from an EMBL/GenBank/DDBJ whole genome shotgun (WGS) entry which is preliminary data.</text>
</comment>
<evidence type="ECO:0000256" key="1">
    <source>
        <dbReference type="ARBA" id="ARBA00004123"/>
    </source>
</evidence>
<keyword evidence="8" id="KW-0687">Ribonucleoprotein</keyword>
<evidence type="ECO:0000313" key="11">
    <source>
        <dbReference type="EMBL" id="CAG9334552.1"/>
    </source>
</evidence>
<dbReference type="Gene3D" id="1.10.287.4070">
    <property type="match status" value="1"/>
</dbReference>
<sequence length="453" mass="50571">MESTIAEDFLNDLDELSEEDSNLKQQKLDEDTNEEIPILEDSIILKQNDLSNHLSQISSQNPQIFDYKLVMKSNDFILQIDQEILQLHKYLRDLYFPHFSELEELIQNPIDFSRTLIKFIEENSTSAEISSIVPNHIIIAIAMAVAHDPPKPIPIEKQKIILKVSSQILQLNEARNTIQDYIEERMTKIAPSLTFLLGSSVAGKLIAAVGGLEKLAVMPACNIQVLGIENKNALGLSALGSGKHKGFLAQTETAISAGRLQKKAIRMLAAKTALAARYDLFNKNNDGSHGKSLLENINDRLEKAIEPPPSHKRQPLPVPKDIKKPHRGGKRIRAAKRKYELTEMRKLASRVQFGTEEQEEFRETGHTFGSLGKSGKLLIKPASHQKYKLSSKRQEQLNQQASGLTSCYAFSSQAELKLDNPSASLISPVPNKLFDSKSGFSTVIAEKSEKDKN</sequence>
<evidence type="ECO:0000256" key="4">
    <source>
        <dbReference type="ARBA" id="ARBA00022728"/>
    </source>
</evidence>
<keyword evidence="5" id="KW-0694">RNA-binding</keyword>
<keyword evidence="7" id="KW-0539">Nucleus</keyword>
<evidence type="ECO:0000256" key="5">
    <source>
        <dbReference type="ARBA" id="ARBA00022884"/>
    </source>
</evidence>
<keyword evidence="12" id="KW-1185">Reference proteome</keyword>
<dbReference type="GO" id="GO:0000244">
    <property type="term" value="P:spliceosomal tri-snRNP complex assembly"/>
    <property type="evidence" value="ECO:0007669"/>
    <property type="project" value="InterPro"/>
</dbReference>
<dbReference type="InterPro" id="IPR012976">
    <property type="entry name" value="NOSIC"/>
</dbReference>
<comment type="subcellular location">
    <subcellularLocation>
        <location evidence="1">Nucleus</location>
    </subcellularLocation>
</comment>
<dbReference type="Pfam" id="PF01798">
    <property type="entry name" value="Nop"/>
    <property type="match status" value="1"/>
</dbReference>
<dbReference type="GO" id="GO:0003723">
    <property type="term" value="F:RNA binding"/>
    <property type="evidence" value="ECO:0007669"/>
    <property type="project" value="UniProtKB-KW"/>
</dbReference>
<dbReference type="SMART" id="SM00931">
    <property type="entry name" value="NOSIC"/>
    <property type="match status" value="1"/>
</dbReference>
<dbReference type="SUPFAM" id="SSF89124">
    <property type="entry name" value="Nop domain"/>
    <property type="match status" value="1"/>
</dbReference>
<evidence type="ECO:0000256" key="8">
    <source>
        <dbReference type="ARBA" id="ARBA00023274"/>
    </source>
</evidence>
<dbReference type="InterPro" id="IPR002687">
    <property type="entry name" value="Nop_dom"/>
</dbReference>
<protein>
    <recommendedName>
        <fullName evidence="10">Nop domain-containing protein</fullName>
    </recommendedName>
</protein>
<reference evidence="11" key="1">
    <citation type="submission" date="2021-09" db="EMBL/GenBank/DDBJ databases">
        <authorList>
            <consortium name="AG Swart"/>
            <person name="Singh M."/>
            <person name="Singh A."/>
            <person name="Seah K."/>
            <person name="Emmerich C."/>
        </authorList>
    </citation>
    <scope>NUCLEOTIDE SEQUENCE</scope>
    <source>
        <strain evidence="11">ATCC30299</strain>
    </source>
</reference>
<evidence type="ECO:0000256" key="9">
    <source>
        <dbReference type="SAM" id="MobiDB-lite"/>
    </source>
</evidence>
<dbReference type="GO" id="GO:0046540">
    <property type="term" value="C:U4/U6 x U5 tri-snRNP complex"/>
    <property type="evidence" value="ECO:0007669"/>
    <property type="project" value="InterPro"/>
</dbReference>
<organism evidence="11 12">
    <name type="scientific">Blepharisma stoltei</name>
    <dbReference type="NCBI Taxonomy" id="1481888"/>
    <lineage>
        <taxon>Eukaryota</taxon>
        <taxon>Sar</taxon>
        <taxon>Alveolata</taxon>
        <taxon>Ciliophora</taxon>
        <taxon>Postciliodesmatophora</taxon>
        <taxon>Heterotrichea</taxon>
        <taxon>Heterotrichida</taxon>
        <taxon>Blepharismidae</taxon>
        <taxon>Blepharisma</taxon>
    </lineage>
</organism>
<dbReference type="PANTHER" id="PTHR13904">
    <property type="entry name" value="PRE-MRNA SPLICING FACTOR PRP31"/>
    <property type="match status" value="1"/>
</dbReference>
<feature type="region of interest" description="Disordered" evidence="9">
    <location>
        <begin position="305"/>
        <end position="332"/>
    </location>
</feature>
<feature type="domain" description="Nop" evidence="10">
    <location>
        <begin position="189"/>
        <end position="306"/>
    </location>
</feature>
<dbReference type="InterPro" id="IPR036070">
    <property type="entry name" value="Nop_dom_sf"/>
</dbReference>
<dbReference type="Pfam" id="PF09785">
    <property type="entry name" value="Prp31_C"/>
    <property type="match status" value="1"/>
</dbReference>
<evidence type="ECO:0000256" key="2">
    <source>
        <dbReference type="ARBA" id="ARBA00005572"/>
    </source>
</evidence>
<dbReference type="Gene3D" id="1.10.246.90">
    <property type="entry name" value="Nop domain"/>
    <property type="match status" value="1"/>
</dbReference>
<evidence type="ECO:0000256" key="6">
    <source>
        <dbReference type="ARBA" id="ARBA00023187"/>
    </source>
</evidence>
<dbReference type="PANTHER" id="PTHR13904:SF0">
    <property type="entry name" value="U4_U6 SMALL NUCLEAR RIBONUCLEOPROTEIN PRP31"/>
    <property type="match status" value="1"/>
</dbReference>
<keyword evidence="6" id="KW-0508">mRNA splicing</keyword>
<dbReference type="EMBL" id="CAJZBQ010000058">
    <property type="protein sequence ID" value="CAG9334552.1"/>
    <property type="molecule type" value="Genomic_DNA"/>
</dbReference>
<dbReference type="GO" id="GO:0071011">
    <property type="term" value="C:precatalytic spliceosome"/>
    <property type="evidence" value="ECO:0007669"/>
    <property type="project" value="TreeGrafter"/>
</dbReference>
<evidence type="ECO:0000313" key="12">
    <source>
        <dbReference type="Proteomes" id="UP001162131"/>
    </source>
</evidence>
<evidence type="ECO:0000256" key="3">
    <source>
        <dbReference type="ARBA" id="ARBA00022664"/>
    </source>
</evidence>
<proteinExistence type="inferred from homology"/>